<gene>
    <name evidence="1" type="ORF">ERS075579_02922</name>
</gene>
<dbReference type="Proteomes" id="UP000045782">
    <property type="component" value="Unassembled WGS sequence"/>
</dbReference>
<dbReference type="PROSITE" id="PS51257">
    <property type="entry name" value="PROKAR_LIPOPROTEIN"/>
    <property type="match status" value="1"/>
</dbReference>
<organism evidence="1 2">
    <name type="scientific">Mycobacteroides abscessus</name>
    <dbReference type="NCBI Taxonomy" id="36809"/>
    <lineage>
        <taxon>Bacteria</taxon>
        <taxon>Bacillati</taxon>
        <taxon>Actinomycetota</taxon>
        <taxon>Actinomycetes</taxon>
        <taxon>Mycobacteriales</taxon>
        <taxon>Mycobacteriaceae</taxon>
        <taxon>Mycobacteroides</taxon>
    </lineage>
</organism>
<evidence type="ECO:0000313" key="1">
    <source>
        <dbReference type="EMBL" id="CPV57450.1"/>
    </source>
</evidence>
<evidence type="ECO:0008006" key="3">
    <source>
        <dbReference type="Google" id="ProtNLM"/>
    </source>
</evidence>
<sequence>MKNSVVLGMCVSAALLCAATVSTGCAAAAPPSGFPDVSGLPAVDSRQYFSVKVYRFATPDGVLCESAGWNPYFQWTCVGPRGAGAAQLDLGTYARNNGTPATVSESQSNPDLSRVPVLPANHQVRIAAPVHNDDGVQTTLTCATPAPKTTACLVDDLRGTHGFVLSPERNWAF</sequence>
<dbReference type="RefSeq" id="WP_025982128.1">
    <property type="nucleotide sequence ID" value="NZ_CSWP01000005.1"/>
</dbReference>
<dbReference type="AlphaFoldDB" id="A0A0U0ZN39"/>
<accession>A0A0U0ZN39</accession>
<evidence type="ECO:0000313" key="2">
    <source>
        <dbReference type="Proteomes" id="UP000045782"/>
    </source>
</evidence>
<proteinExistence type="predicted"/>
<reference evidence="1 2" key="1">
    <citation type="submission" date="2015-03" db="EMBL/GenBank/DDBJ databases">
        <authorList>
            <person name="Murphy D."/>
        </authorList>
    </citation>
    <scope>NUCLEOTIDE SEQUENCE [LARGE SCALE GENOMIC DNA]</scope>
    <source>
        <strain evidence="1 2">PAP088</strain>
    </source>
</reference>
<name>A0A0U0ZN39_9MYCO</name>
<protein>
    <recommendedName>
        <fullName evidence="3">Lipoprotein</fullName>
    </recommendedName>
</protein>
<dbReference type="EMBL" id="CSWP01000005">
    <property type="protein sequence ID" value="CPV57450.1"/>
    <property type="molecule type" value="Genomic_DNA"/>
</dbReference>